<evidence type="ECO:0000256" key="6">
    <source>
        <dbReference type="SAM" id="MobiDB-lite"/>
    </source>
</evidence>
<keyword evidence="5" id="KW-0539">Nucleus</keyword>
<evidence type="ECO:0000256" key="3">
    <source>
        <dbReference type="ARBA" id="ARBA00023125"/>
    </source>
</evidence>
<evidence type="ECO:0000313" key="9">
    <source>
        <dbReference type="Proteomes" id="UP001642487"/>
    </source>
</evidence>
<dbReference type="Gene3D" id="3.40.1810.10">
    <property type="entry name" value="Transcription factor, MADS-box"/>
    <property type="match status" value="1"/>
</dbReference>
<organism evidence="8 9">
    <name type="scientific">Citrullus colocynthis</name>
    <name type="common">colocynth</name>
    <dbReference type="NCBI Taxonomy" id="252529"/>
    <lineage>
        <taxon>Eukaryota</taxon>
        <taxon>Viridiplantae</taxon>
        <taxon>Streptophyta</taxon>
        <taxon>Embryophyta</taxon>
        <taxon>Tracheophyta</taxon>
        <taxon>Spermatophyta</taxon>
        <taxon>Magnoliopsida</taxon>
        <taxon>eudicotyledons</taxon>
        <taxon>Gunneridae</taxon>
        <taxon>Pentapetalae</taxon>
        <taxon>rosids</taxon>
        <taxon>fabids</taxon>
        <taxon>Cucurbitales</taxon>
        <taxon>Cucurbitaceae</taxon>
        <taxon>Benincaseae</taxon>
        <taxon>Citrullus</taxon>
    </lineage>
</organism>
<feature type="region of interest" description="Disordered" evidence="6">
    <location>
        <begin position="348"/>
        <end position="391"/>
    </location>
</feature>
<dbReference type="SUPFAM" id="SSF55455">
    <property type="entry name" value="SRF-like"/>
    <property type="match status" value="1"/>
</dbReference>
<accession>A0ABP0YR04</accession>
<proteinExistence type="predicted"/>
<name>A0ABP0YR04_9ROSI</name>
<evidence type="ECO:0000256" key="2">
    <source>
        <dbReference type="ARBA" id="ARBA00023015"/>
    </source>
</evidence>
<dbReference type="InterPro" id="IPR036879">
    <property type="entry name" value="TF_MADSbox_sf"/>
</dbReference>
<evidence type="ECO:0000256" key="5">
    <source>
        <dbReference type="ARBA" id="ARBA00023242"/>
    </source>
</evidence>
<evidence type="ECO:0000256" key="4">
    <source>
        <dbReference type="ARBA" id="ARBA00023163"/>
    </source>
</evidence>
<dbReference type="Pfam" id="PF00319">
    <property type="entry name" value="SRF-TF"/>
    <property type="match status" value="1"/>
</dbReference>
<feature type="compositionally biased region" description="Low complexity" evidence="6">
    <location>
        <begin position="355"/>
        <end position="366"/>
    </location>
</feature>
<sequence length="391" mass="43168">MTRKKVKLVWIASDNARKASFKKRRLGLLKKVSELTTLCGVYAFAVVNGPDDDHPVIWPSLSAAQHLYRRFHSLPEVERQKKMTNQETYLKERTTKAQDLLKKHIKKNQELELDLLMHQLQQGRQIYQLTNAELLGLFWMVEERIRDCRKRIEYHQQVHRLPPPTGFVPSNDPLLETGSNEMDLIDNGRNLMDQWFIDMVMNSNDKIGGSSSSMAGELGFVQSEGNGGDLMNGEGNAMVEVSDLGGTGTIIIDGDGEENNLLSDWNFGGNDDSGMSEIEKLVNDINGGGVNATACPMDLTHQQGVFGIGGDGNGVDPMGSLYSDGGYCGGGGGIDVNDDADMLLRGLFGSGISSNENGNENENQNGNEHEDEDEDDDDDLLSKEWPNNFIP</sequence>
<keyword evidence="9" id="KW-1185">Reference proteome</keyword>
<keyword evidence="4" id="KW-0804">Transcription</keyword>
<dbReference type="PANTHER" id="PTHR11945">
    <property type="entry name" value="MADS BOX PROTEIN"/>
    <property type="match status" value="1"/>
</dbReference>
<dbReference type="PROSITE" id="PS50066">
    <property type="entry name" value="MADS_BOX_2"/>
    <property type="match status" value="1"/>
</dbReference>
<dbReference type="InterPro" id="IPR033897">
    <property type="entry name" value="SRF-like_MADS-box"/>
</dbReference>
<dbReference type="PANTHER" id="PTHR11945:SF521">
    <property type="entry name" value="AGAMOUS-LIKE 48-RELATED"/>
    <property type="match status" value="1"/>
</dbReference>
<dbReference type="CDD" id="cd00266">
    <property type="entry name" value="MADS_SRF_like"/>
    <property type="match status" value="1"/>
</dbReference>
<comment type="subcellular location">
    <subcellularLocation>
        <location evidence="1">Nucleus</location>
    </subcellularLocation>
</comment>
<dbReference type="SMART" id="SM00432">
    <property type="entry name" value="MADS"/>
    <property type="match status" value="1"/>
</dbReference>
<protein>
    <recommendedName>
        <fullName evidence="7">MADS-box domain-containing protein</fullName>
    </recommendedName>
</protein>
<keyword evidence="2" id="KW-0805">Transcription regulation</keyword>
<dbReference type="EMBL" id="OZ021739">
    <property type="protein sequence ID" value="CAK9322968.1"/>
    <property type="molecule type" value="Genomic_DNA"/>
</dbReference>
<evidence type="ECO:0000259" key="7">
    <source>
        <dbReference type="PROSITE" id="PS50066"/>
    </source>
</evidence>
<reference evidence="8 9" key="1">
    <citation type="submission" date="2024-03" db="EMBL/GenBank/DDBJ databases">
        <authorList>
            <person name="Gkanogiannis A."/>
            <person name="Becerra Lopez-Lavalle L."/>
        </authorList>
    </citation>
    <scope>NUCLEOTIDE SEQUENCE [LARGE SCALE GENOMIC DNA]</scope>
</reference>
<evidence type="ECO:0000256" key="1">
    <source>
        <dbReference type="ARBA" id="ARBA00004123"/>
    </source>
</evidence>
<dbReference type="InterPro" id="IPR002100">
    <property type="entry name" value="TF_MADSbox"/>
</dbReference>
<gene>
    <name evidence="8" type="ORF">CITCOLO1_LOCUS15136</name>
</gene>
<dbReference type="Proteomes" id="UP001642487">
    <property type="component" value="Chromosome 5"/>
</dbReference>
<dbReference type="PRINTS" id="PR00404">
    <property type="entry name" value="MADSDOMAIN"/>
</dbReference>
<keyword evidence="3" id="KW-0238">DNA-binding</keyword>
<evidence type="ECO:0000313" key="8">
    <source>
        <dbReference type="EMBL" id="CAK9322968.1"/>
    </source>
</evidence>
<feature type="compositionally biased region" description="Acidic residues" evidence="6">
    <location>
        <begin position="369"/>
        <end position="379"/>
    </location>
</feature>
<feature type="domain" description="MADS-box" evidence="7">
    <location>
        <begin position="1"/>
        <end position="47"/>
    </location>
</feature>